<keyword evidence="6" id="KW-0325">Glycoprotein</keyword>
<name>A0ABR2JML1_9PEZI</name>
<comment type="similarity">
    <text evidence="9">Belongs to the carbohydrate esterase 1 (CE1) family.</text>
</comment>
<reference evidence="10 11" key="1">
    <citation type="journal article" date="2024" name="IMA Fungus">
        <title>Apiospora arundinis, a panoply of carbohydrate-active enzymes and secondary metabolites.</title>
        <authorList>
            <person name="Sorensen T."/>
            <person name="Petersen C."/>
            <person name="Muurmann A.T."/>
            <person name="Christiansen J.V."/>
            <person name="Brundto M.L."/>
            <person name="Overgaard C.K."/>
            <person name="Boysen A.T."/>
            <person name="Wollenberg R.D."/>
            <person name="Larsen T.O."/>
            <person name="Sorensen J.L."/>
            <person name="Nielsen K.L."/>
            <person name="Sondergaard T.E."/>
        </authorList>
    </citation>
    <scope>NUCLEOTIDE SEQUENCE [LARGE SCALE GENOMIC DNA]</scope>
    <source>
        <strain evidence="10 11">AAU 773</strain>
    </source>
</reference>
<keyword evidence="5 9" id="KW-0378">Hydrolase</keyword>
<dbReference type="NCBIfam" id="TIGR01840">
    <property type="entry name" value="esterase_phb"/>
    <property type="match status" value="1"/>
</dbReference>
<proteinExistence type="inferred from homology"/>
<evidence type="ECO:0000256" key="4">
    <source>
        <dbReference type="ARBA" id="ARBA00022729"/>
    </source>
</evidence>
<evidence type="ECO:0000256" key="9">
    <source>
        <dbReference type="RuleBase" id="RU367147"/>
    </source>
</evidence>
<dbReference type="Gene3D" id="3.40.50.1820">
    <property type="entry name" value="alpha/beta hydrolase"/>
    <property type="match status" value="1"/>
</dbReference>
<protein>
    <recommendedName>
        <fullName evidence="9">Carboxylic ester hydrolase</fullName>
        <ecNumber evidence="9">3.1.1.-</ecNumber>
    </recommendedName>
</protein>
<comment type="function">
    <text evidence="9">Esterase involved in the hydrolysis of xylan, a major structural heterogeneous polysaccharide found in plant biomass representing the second most abundant polysaccharide in the biosphere, after cellulose.</text>
</comment>
<comment type="caution">
    <text evidence="10">The sequence shown here is derived from an EMBL/GenBank/DDBJ whole genome shotgun (WGS) entry which is preliminary data.</text>
</comment>
<evidence type="ECO:0000256" key="6">
    <source>
        <dbReference type="ARBA" id="ARBA00023180"/>
    </source>
</evidence>
<keyword evidence="7 9" id="KW-0119">Carbohydrate metabolism</keyword>
<accession>A0ABR2JML1</accession>
<comment type="subcellular location">
    <subcellularLocation>
        <location evidence="1 9">Secreted</location>
    </subcellularLocation>
</comment>
<evidence type="ECO:0000313" key="11">
    <source>
        <dbReference type="Proteomes" id="UP001390339"/>
    </source>
</evidence>
<dbReference type="SUPFAM" id="SSF53474">
    <property type="entry name" value="alpha/beta-Hydrolases"/>
    <property type="match status" value="2"/>
</dbReference>
<dbReference type="Proteomes" id="UP001390339">
    <property type="component" value="Unassembled WGS sequence"/>
</dbReference>
<dbReference type="InterPro" id="IPR029058">
    <property type="entry name" value="AB_hydrolase_fold"/>
</dbReference>
<evidence type="ECO:0000313" key="10">
    <source>
        <dbReference type="EMBL" id="KAK8879883.1"/>
    </source>
</evidence>
<evidence type="ECO:0000256" key="7">
    <source>
        <dbReference type="ARBA" id="ARBA00023277"/>
    </source>
</evidence>
<organism evidence="10 11">
    <name type="scientific">Apiospora arundinis</name>
    <dbReference type="NCBI Taxonomy" id="335852"/>
    <lineage>
        <taxon>Eukaryota</taxon>
        <taxon>Fungi</taxon>
        <taxon>Dikarya</taxon>
        <taxon>Ascomycota</taxon>
        <taxon>Pezizomycotina</taxon>
        <taxon>Sordariomycetes</taxon>
        <taxon>Xylariomycetidae</taxon>
        <taxon>Amphisphaeriales</taxon>
        <taxon>Apiosporaceae</taxon>
        <taxon>Apiospora</taxon>
    </lineage>
</organism>
<dbReference type="InterPro" id="IPR010126">
    <property type="entry name" value="Esterase_phb"/>
</dbReference>
<dbReference type="Pfam" id="PF10503">
    <property type="entry name" value="Esterase_PHB"/>
    <property type="match status" value="1"/>
</dbReference>
<keyword evidence="4" id="KW-0732">Signal</keyword>
<dbReference type="EMBL" id="JAPCWZ010000001">
    <property type="protein sequence ID" value="KAK8879883.1"/>
    <property type="molecule type" value="Genomic_DNA"/>
</dbReference>
<evidence type="ECO:0000256" key="1">
    <source>
        <dbReference type="ARBA" id="ARBA00004613"/>
    </source>
</evidence>
<keyword evidence="8 9" id="KW-0624">Polysaccharide degradation</keyword>
<sequence>TKREETEDIKKKPSKTSSKMLFRSLFGAALAATTTMAASLQAVTGFGTNPSQIQMYIYVPDKLATKPAVVVALHPCGGSGQQWFSGTRSTVQYADQLGFILIYPSTPHMSNCWDVQNAASLTHGAGGDATSIVQMVNYTLTKYSGDAAKVFVFGSSSGGMMTNVIAGTYPEVFAAGSAVSGTAFACFAGAPSATPFSPNQTCAQGLQHTPADWGKFVRNAYPGYTGKRPRMMIWHGTGDALVRPQCALEALKQWSDVLGVPDLKTVANVPASPYTQYLYGDGSKVVGYMGQGLGHMPPINDKVMLTFFGLLS</sequence>
<gene>
    <name evidence="10" type="ORF">PGQ11_001177</name>
</gene>
<keyword evidence="3 9" id="KW-0964">Secreted</keyword>
<evidence type="ECO:0000256" key="8">
    <source>
        <dbReference type="ARBA" id="ARBA00023326"/>
    </source>
</evidence>
<dbReference type="PANTHER" id="PTHR43037:SF3">
    <property type="entry name" value="FERULOYL ESTERASE B"/>
    <property type="match status" value="1"/>
</dbReference>
<evidence type="ECO:0000256" key="3">
    <source>
        <dbReference type="ARBA" id="ARBA00022525"/>
    </source>
</evidence>
<evidence type="ECO:0000256" key="2">
    <source>
        <dbReference type="ARBA" id="ARBA00022487"/>
    </source>
</evidence>
<dbReference type="InterPro" id="IPR050955">
    <property type="entry name" value="Plant_Biomass_Hydrol_Est"/>
</dbReference>
<dbReference type="EC" id="3.1.1.-" evidence="9"/>
<evidence type="ECO:0000256" key="5">
    <source>
        <dbReference type="ARBA" id="ARBA00022801"/>
    </source>
</evidence>
<keyword evidence="2 9" id="KW-0719">Serine esterase</keyword>
<dbReference type="PANTHER" id="PTHR43037">
    <property type="entry name" value="UNNAMED PRODUCT-RELATED"/>
    <property type="match status" value="1"/>
</dbReference>
<feature type="non-terminal residue" evidence="10">
    <location>
        <position position="1"/>
    </location>
</feature>
<keyword evidence="11" id="KW-1185">Reference proteome</keyword>